<dbReference type="EMBL" id="BAAABU010000005">
    <property type="protein sequence ID" value="GAA0231030.1"/>
    <property type="molecule type" value="Genomic_DNA"/>
</dbReference>
<evidence type="ECO:0000313" key="3">
    <source>
        <dbReference type="Proteomes" id="UP001500416"/>
    </source>
</evidence>
<reference evidence="2 3" key="1">
    <citation type="journal article" date="2019" name="Int. J. Syst. Evol. Microbiol.">
        <title>The Global Catalogue of Microorganisms (GCM) 10K type strain sequencing project: providing services to taxonomists for standard genome sequencing and annotation.</title>
        <authorList>
            <consortium name="The Broad Institute Genomics Platform"/>
            <consortium name="The Broad Institute Genome Sequencing Center for Infectious Disease"/>
            <person name="Wu L."/>
            <person name="Ma J."/>
        </authorList>
    </citation>
    <scope>NUCLEOTIDE SEQUENCE [LARGE SCALE GENOMIC DNA]</scope>
    <source>
        <strain evidence="2 3">JCM 3380</strain>
    </source>
</reference>
<sequence length="329" mass="35345">MIDTVQPSTLYGMTKSWHRPSLWVAVAMAVLSLVPLVGLVVDDRVLNGEPVWLKPLKFGLSLAIYSATLSWMLSLPHKGKRWTSGLATTITWILFADVALVGIQAARGTFSHFNSIKGDPYNQVVQFMFGTSIPLMFLANVVLAVFLSVQRLGDRPTTWAIRTGLYIAILGMASGYLMVFQAKHKRSVVTDAAGHEIKMHGGHAVGVADGGPGMPVTTWSTTGGDLRIPHFFGMHGLQVLILLGLGLTALGLAERTRLRLVLVAALGYTGVFAVLTWQALRGEPLVHPGPTTLASLLAVLAALVLGVAWAFRKSGTATPTPVRQPVPQR</sequence>
<keyword evidence="1" id="KW-0812">Transmembrane</keyword>
<feature type="transmembrane region" description="Helical" evidence="1">
    <location>
        <begin position="21"/>
        <end position="41"/>
    </location>
</feature>
<organism evidence="2 3">
    <name type="scientific">Saccharothrix mutabilis subsp. mutabilis</name>
    <dbReference type="NCBI Taxonomy" id="66855"/>
    <lineage>
        <taxon>Bacteria</taxon>
        <taxon>Bacillati</taxon>
        <taxon>Actinomycetota</taxon>
        <taxon>Actinomycetes</taxon>
        <taxon>Pseudonocardiales</taxon>
        <taxon>Pseudonocardiaceae</taxon>
        <taxon>Saccharothrix</taxon>
    </lineage>
</organism>
<dbReference type="Proteomes" id="UP001500416">
    <property type="component" value="Unassembled WGS sequence"/>
</dbReference>
<feature type="transmembrane region" description="Helical" evidence="1">
    <location>
        <begin position="260"/>
        <end position="280"/>
    </location>
</feature>
<name>A0ABN0TV88_9PSEU</name>
<keyword evidence="1" id="KW-0472">Membrane</keyword>
<protein>
    <submittedName>
        <fullName evidence="2">Uncharacterized protein</fullName>
    </submittedName>
</protein>
<feature type="transmembrane region" description="Helical" evidence="1">
    <location>
        <begin position="159"/>
        <end position="179"/>
    </location>
</feature>
<proteinExistence type="predicted"/>
<keyword evidence="1" id="KW-1133">Transmembrane helix</keyword>
<feature type="transmembrane region" description="Helical" evidence="1">
    <location>
        <begin position="292"/>
        <end position="311"/>
    </location>
</feature>
<feature type="transmembrane region" description="Helical" evidence="1">
    <location>
        <begin position="56"/>
        <end position="74"/>
    </location>
</feature>
<accession>A0ABN0TV88</accession>
<feature type="transmembrane region" description="Helical" evidence="1">
    <location>
        <begin position="126"/>
        <end position="147"/>
    </location>
</feature>
<evidence type="ECO:0000256" key="1">
    <source>
        <dbReference type="SAM" id="Phobius"/>
    </source>
</evidence>
<feature type="transmembrane region" description="Helical" evidence="1">
    <location>
        <begin position="86"/>
        <end position="106"/>
    </location>
</feature>
<comment type="caution">
    <text evidence="2">The sequence shown here is derived from an EMBL/GenBank/DDBJ whole genome shotgun (WGS) entry which is preliminary data.</text>
</comment>
<gene>
    <name evidence="2" type="ORF">GCM10010492_32050</name>
</gene>
<feature type="transmembrane region" description="Helical" evidence="1">
    <location>
        <begin position="232"/>
        <end position="253"/>
    </location>
</feature>
<evidence type="ECO:0000313" key="2">
    <source>
        <dbReference type="EMBL" id="GAA0231030.1"/>
    </source>
</evidence>
<keyword evidence="3" id="KW-1185">Reference proteome</keyword>